<evidence type="ECO:0008006" key="4">
    <source>
        <dbReference type="Google" id="ProtNLM"/>
    </source>
</evidence>
<proteinExistence type="predicted"/>
<dbReference type="EMBL" id="CT868017">
    <property type="protein sequence ID" value="CAK61944.1"/>
    <property type="molecule type" value="Genomic_DNA"/>
</dbReference>
<dbReference type="Gene3D" id="3.30.40.10">
    <property type="entry name" value="Zinc/RING finger domain, C3HC4 (zinc finger)"/>
    <property type="match status" value="1"/>
</dbReference>
<reference evidence="2 3" key="1">
    <citation type="journal article" date="2006" name="Nature">
        <title>Global trends of whole-genome duplications revealed by the ciliate Paramecium tetraurelia.</title>
        <authorList>
            <consortium name="Genoscope"/>
            <person name="Aury J.-M."/>
            <person name="Jaillon O."/>
            <person name="Duret L."/>
            <person name="Noel B."/>
            <person name="Jubin C."/>
            <person name="Porcel B.M."/>
            <person name="Segurens B."/>
            <person name="Daubin V."/>
            <person name="Anthouard V."/>
            <person name="Aiach N."/>
            <person name="Arnaiz O."/>
            <person name="Billaut A."/>
            <person name="Beisson J."/>
            <person name="Blanc I."/>
            <person name="Bouhouche K."/>
            <person name="Camara F."/>
            <person name="Duharcourt S."/>
            <person name="Guigo R."/>
            <person name="Gogendeau D."/>
            <person name="Katinka M."/>
            <person name="Keller A.-M."/>
            <person name="Kissmehl R."/>
            <person name="Klotz C."/>
            <person name="Koll F."/>
            <person name="Le Moue A."/>
            <person name="Lepere C."/>
            <person name="Malinsky S."/>
            <person name="Nowacki M."/>
            <person name="Nowak J.K."/>
            <person name="Plattner H."/>
            <person name="Poulain J."/>
            <person name="Ruiz F."/>
            <person name="Serrano V."/>
            <person name="Zagulski M."/>
            <person name="Dessen P."/>
            <person name="Betermier M."/>
            <person name="Weissenbach J."/>
            <person name="Scarpelli C."/>
            <person name="Schachter V."/>
            <person name="Sperling L."/>
            <person name="Meyer E."/>
            <person name="Cohen J."/>
            <person name="Wincker P."/>
        </authorList>
    </citation>
    <scope>NUCLEOTIDE SEQUENCE [LARGE SCALE GENOMIC DNA]</scope>
    <source>
        <strain evidence="2 3">Stock d4-2</strain>
    </source>
</reference>
<dbReference type="InParanoid" id="A0BTS7"/>
<dbReference type="CDD" id="cd16449">
    <property type="entry name" value="RING-HC"/>
    <property type="match status" value="1"/>
</dbReference>
<evidence type="ECO:0000313" key="3">
    <source>
        <dbReference type="Proteomes" id="UP000000600"/>
    </source>
</evidence>
<evidence type="ECO:0000256" key="1">
    <source>
        <dbReference type="SAM" id="Coils"/>
    </source>
</evidence>
<sequence>MKFTCPQKEHLIKFSSVWDYLNHLQKCHIINERITTYGETRKYQCSLNRIVNIIFAPFAYKCSNCKRKGIITSQSVKRRIAPQFLKIPMQFKSLSAKSSIPLGRTGSSKIQELIKQYKSRPNAQKQMIMMKEDAYNIFDQDVVITADPRLSIPKIEFNQIKAANISIIDRISFNLLGGHAKMEAAYFKLHNNYKLEQVNRDYSFKIKQDKLKQIQITHNFQITKKLLEDSRVLEFCESKLDKNPEIYLQFIQNKGQKQFWLLIPESQNLVKDFCFDEPWCIFNIVVTQSTNQNTQDSIQMSTQKQDPIIQQLQMQLQKQEELSVLLKEKLQNSFKEIEQAKDINQTMIQAQDKNETLLVQLQIKLREMDLGFESVKEQYNAINIKKLEQAESNLAGFYNNQRQLETYKSSMRREEQSIDYLQKIRKLTKTKEQLHNKKDQIVDQCESLKNQIAVQQNQTNEKLAKASATKQRIQMIKQLLCIQCKQAERNVIQFPCQHFLFCETCFLTKISTNHFSCPLYEVQECQVEQLSSKYKTANIITL</sequence>
<keyword evidence="1" id="KW-0175">Coiled coil</keyword>
<dbReference type="AlphaFoldDB" id="A0BTS7"/>
<dbReference type="KEGG" id="ptm:GSPATT00032176001"/>
<dbReference type="SUPFAM" id="SSF57850">
    <property type="entry name" value="RING/U-box"/>
    <property type="match status" value="1"/>
</dbReference>
<dbReference type="InterPro" id="IPR013083">
    <property type="entry name" value="Znf_RING/FYVE/PHD"/>
</dbReference>
<accession>A0BTS7</accession>
<organism evidence="2 3">
    <name type="scientific">Paramecium tetraurelia</name>
    <dbReference type="NCBI Taxonomy" id="5888"/>
    <lineage>
        <taxon>Eukaryota</taxon>
        <taxon>Sar</taxon>
        <taxon>Alveolata</taxon>
        <taxon>Ciliophora</taxon>
        <taxon>Intramacronucleata</taxon>
        <taxon>Oligohymenophorea</taxon>
        <taxon>Peniculida</taxon>
        <taxon>Parameciidae</taxon>
        <taxon>Paramecium</taxon>
    </lineage>
</organism>
<feature type="coiled-coil region" evidence="1">
    <location>
        <begin position="424"/>
        <end position="458"/>
    </location>
</feature>
<keyword evidence="3" id="KW-1185">Reference proteome</keyword>
<dbReference type="OMA" id="CHIINER"/>
<dbReference type="HOGENOM" id="CLU_523252_0_0_1"/>
<dbReference type="RefSeq" id="XP_001429342.1">
    <property type="nucleotide sequence ID" value="XM_001429305.1"/>
</dbReference>
<dbReference type="OrthoDB" id="305695at2759"/>
<protein>
    <recommendedName>
        <fullName evidence="4">RING-type domain-containing protein</fullName>
    </recommendedName>
</protein>
<gene>
    <name evidence="2" type="ORF">GSPATT00032176001</name>
</gene>
<dbReference type="Proteomes" id="UP000000600">
    <property type="component" value="Unassembled WGS sequence"/>
</dbReference>
<name>A0BTS7_PARTE</name>
<evidence type="ECO:0000313" key="2">
    <source>
        <dbReference type="EMBL" id="CAK61944.1"/>
    </source>
</evidence>
<dbReference type="GeneID" id="5015126"/>